<dbReference type="AlphaFoldDB" id="A0A0P0VCY9"/>
<dbReference type="PANTHER" id="PTHR33199">
    <property type="entry name" value="MACPF DOMAIN-CONTAINING PROTEIN CAD1"/>
    <property type="match status" value="1"/>
</dbReference>
<evidence type="ECO:0000259" key="1">
    <source>
        <dbReference type="PROSITE" id="PS51412"/>
    </source>
</evidence>
<reference evidence="4" key="6">
    <citation type="journal article" date="2008" name="Nucleic Acids Res.">
        <title>The rice annotation project database (RAP-DB): 2008 update.</title>
        <authorList>
            <consortium name="The rice annotation project (RAP)"/>
        </authorList>
    </citation>
    <scope>GENOME REANNOTATION</scope>
    <source>
        <strain evidence="4">cv. Nipponbare</strain>
    </source>
</reference>
<protein>
    <submittedName>
        <fullName evidence="3">Os01g0958700 protein</fullName>
    </submittedName>
</protein>
<dbReference type="KEGG" id="dosa:Os01g0958700"/>
<dbReference type="EMBL" id="AP003238">
    <property type="protein sequence ID" value="BAD87114.1"/>
    <property type="molecule type" value="Genomic_DNA"/>
</dbReference>
<reference evidence="3" key="3">
    <citation type="journal article" date="2006" name="Nucleic Acids Res.">
        <title>The Rice Annotation Project Database (RAP-DB): hub for Oryza sativa ssp. japonica genome information.</title>
        <authorList>
            <person name="Ohyanagi H."/>
            <person name="Tanaka T."/>
            <person name="Sakai H."/>
            <person name="Shigemoto Y."/>
            <person name="Yamaguchi K."/>
            <person name="Habara T."/>
            <person name="Fujii Y."/>
            <person name="Antonio B.A."/>
            <person name="Nagamura Y."/>
            <person name="Imanishi T."/>
            <person name="Ikeo K."/>
            <person name="Itoh T."/>
            <person name="Gojobori T."/>
            <person name="Sasaki T."/>
        </authorList>
    </citation>
    <scope>NUCLEOTIDE SEQUENCE</scope>
</reference>
<dbReference type="KEGG" id="osa:4325391"/>
<proteinExistence type="predicted"/>
<dbReference type="GO" id="GO:0006952">
    <property type="term" value="P:defense response"/>
    <property type="evidence" value="ECO:0007669"/>
    <property type="project" value="InterPro"/>
</dbReference>
<dbReference type="Proteomes" id="UP000000763">
    <property type="component" value="Chromosome 1"/>
</dbReference>
<evidence type="ECO:0000313" key="3">
    <source>
        <dbReference type="EMBL" id="BAF07369.1"/>
    </source>
</evidence>
<dbReference type="GO" id="GO:2000031">
    <property type="term" value="P:regulation of salicylic acid mediated signaling pathway"/>
    <property type="evidence" value="ECO:0007669"/>
    <property type="project" value="InterPro"/>
</dbReference>
<dbReference type="OrthoDB" id="1366754at2759"/>
<accession>A0A0P0VCY9</accession>
<name>A0A0P0VCY9_ORYSJ</name>
<dbReference type="GO" id="GO:0012501">
    <property type="term" value="P:programmed cell death"/>
    <property type="evidence" value="ECO:0007669"/>
    <property type="project" value="InterPro"/>
</dbReference>
<feature type="domain" description="MACPF" evidence="1">
    <location>
        <begin position="1"/>
        <end position="333"/>
    </location>
</feature>
<reference evidence="3" key="8">
    <citation type="submission" date="2012-08" db="EMBL/GenBank/DDBJ databases">
        <title>The Second Rice Annotation Project Meeting (RAP2).</title>
        <authorList>
            <consortium name="The Rice Annotation Project (RAP)"/>
        </authorList>
    </citation>
    <scope>NUCLEOTIDE SEQUENCE</scope>
</reference>
<dbReference type="SMART" id="SM00457">
    <property type="entry name" value="MACPF"/>
    <property type="match status" value="1"/>
</dbReference>
<dbReference type="GeneID" id="4325391"/>
<reference evidence="3 4" key="2">
    <citation type="journal article" date="2005" name="Nature">
        <title>The map-based sequence of the rice genome.</title>
        <authorList>
            <consortium name="International rice genome sequencing project (IRGSP)"/>
            <person name="Matsumoto T."/>
            <person name="Wu J."/>
            <person name="Kanamori H."/>
            <person name="Katayose Y."/>
            <person name="Fujisawa M."/>
            <person name="Namiki N."/>
            <person name="Mizuno H."/>
            <person name="Yamamoto K."/>
            <person name="Antonio B.A."/>
            <person name="Baba T."/>
            <person name="Sakata K."/>
            <person name="Nagamura Y."/>
            <person name="Aoki H."/>
            <person name="Arikawa K."/>
            <person name="Arita K."/>
            <person name="Bito T."/>
            <person name="Chiden Y."/>
            <person name="Fujitsuka N."/>
            <person name="Fukunaka R."/>
            <person name="Hamada M."/>
            <person name="Harada C."/>
            <person name="Hayashi A."/>
            <person name="Hijishita S."/>
            <person name="Honda M."/>
            <person name="Hosokawa S."/>
            <person name="Ichikawa Y."/>
            <person name="Idonuma A."/>
            <person name="Iijima M."/>
            <person name="Ikeda M."/>
            <person name="Ikeno M."/>
            <person name="Ito K."/>
            <person name="Ito S."/>
            <person name="Ito T."/>
            <person name="Ito Y."/>
            <person name="Ito Y."/>
            <person name="Iwabuchi A."/>
            <person name="Kamiya K."/>
            <person name="Karasawa W."/>
            <person name="Kurita K."/>
            <person name="Katagiri S."/>
            <person name="Kikuta A."/>
            <person name="Kobayashi H."/>
            <person name="Kobayashi N."/>
            <person name="Machita K."/>
            <person name="Maehara T."/>
            <person name="Masukawa M."/>
            <person name="Mizubayashi T."/>
            <person name="Mukai Y."/>
            <person name="Nagasaki H."/>
            <person name="Nagata Y."/>
            <person name="Naito S."/>
            <person name="Nakashima M."/>
            <person name="Nakama Y."/>
            <person name="Nakamichi Y."/>
            <person name="Nakamura M."/>
            <person name="Meguro A."/>
            <person name="Negishi M."/>
            <person name="Ohta I."/>
            <person name="Ohta T."/>
            <person name="Okamoto M."/>
            <person name="Ono N."/>
            <person name="Saji S."/>
            <person name="Sakaguchi M."/>
            <person name="Sakai K."/>
            <person name="Shibata M."/>
            <person name="Shimokawa T."/>
            <person name="Song J."/>
            <person name="Takazaki Y."/>
            <person name="Terasawa K."/>
            <person name="Tsugane M."/>
            <person name="Tsuji K."/>
            <person name="Ueda S."/>
            <person name="Waki K."/>
            <person name="Yamagata H."/>
            <person name="Yamamoto M."/>
            <person name="Yamamoto S."/>
            <person name="Yamane H."/>
            <person name="Yoshiki S."/>
            <person name="Yoshihara R."/>
            <person name="Yukawa K."/>
            <person name="Zhong H."/>
            <person name="Yano M."/>
            <person name="Yuan Q."/>
            <person name="Ouyang S."/>
            <person name="Liu J."/>
            <person name="Jones K.M."/>
            <person name="Gansberger K."/>
            <person name="Moffat K."/>
            <person name="Hill J."/>
            <person name="Bera J."/>
            <person name="Fadrosh D."/>
            <person name="Jin S."/>
            <person name="Johri S."/>
            <person name="Kim M."/>
            <person name="Overton L."/>
            <person name="Reardon M."/>
            <person name="Tsitrin T."/>
            <person name="Vuong H."/>
            <person name="Weaver B."/>
            <person name="Ciecko A."/>
            <person name="Tallon L."/>
            <person name="Jackson J."/>
            <person name="Pai G."/>
            <person name="Aken S.V."/>
            <person name="Utterback T."/>
            <person name="Reidmuller S."/>
            <person name="Feldblyum T."/>
            <person name="Hsiao J."/>
            <person name="Zismann V."/>
            <person name="Iobst S."/>
            <person name="de Vazeille A.R."/>
            <person name="Buell C.R."/>
            <person name="Ying K."/>
            <person name="Li Y."/>
            <person name="Lu T."/>
            <person name="Huang Y."/>
            <person name="Zhao Q."/>
            <person name="Feng Q."/>
            <person name="Zhang L."/>
            <person name="Zhu J."/>
            <person name="Weng Q."/>
            <person name="Mu J."/>
            <person name="Lu Y."/>
            <person name="Fan D."/>
            <person name="Liu Y."/>
            <person name="Guan J."/>
            <person name="Zhang Y."/>
            <person name="Yu S."/>
            <person name="Liu X."/>
            <person name="Zhang Y."/>
            <person name="Hong G."/>
            <person name="Han B."/>
            <person name="Choisne N."/>
            <person name="Demange N."/>
            <person name="Orjeda G."/>
            <person name="Samain S."/>
            <person name="Cattolico L."/>
            <person name="Pelletier E."/>
            <person name="Couloux A."/>
            <person name="Segurens B."/>
            <person name="Wincker P."/>
            <person name="D'Hont A."/>
            <person name="Scarpelli C."/>
            <person name="Weissenbach J."/>
            <person name="Salanoubat M."/>
            <person name="Quetier F."/>
            <person name="Yu Y."/>
            <person name="Kim H.R."/>
            <person name="Rambo T."/>
            <person name="Currie J."/>
            <person name="Collura K."/>
            <person name="Luo M."/>
            <person name="Yang T."/>
            <person name="Ammiraju J.S.S."/>
            <person name="Engler F."/>
            <person name="Soderlund C."/>
            <person name="Wing R.A."/>
            <person name="Palmer L.E."/>
            <person name="de la Bastide M."/>
            <person name="Spiegel L."/>
            <person name="Nascimento L."/>
            <person name="Zutavern T."/>
            <person name="O'Shaughnessy A."/>
            <person name="Dike S."/>
            <person name="Dedhia N."/>
            <person name="Preston R."/>
            <person name="Balija V."/>
            <person name="McCombie W.R."/>
            <person name="Chow T."/>
            <person name="Chen H."/>
            <person name="Chung M."/>
            <person name="Chen C."/>
            <person name="Shaw J."/>
            <person name="Wu H."/>
            <person name="Hsiao K."/>
            <person name="Chao Y."/>
            <person name="Chu M."/>
            <person name="Cheng C."/>
            <person name="Hour A."/>
            <person name="Lee P."/>
            <person name="Lin S."/>
            <person name="Lin Y."/>
            <person name="Liou J."/>
            <person name="Liu S."/>
            <person name="Hsing Y."/>
            <person name="Raghuvanshi S."/>
            <person name="Mohanty A."/>
            <person name="Bharti A.K."/>
            <person name="Gaur A."/>
            <person name="Gupta V."/>
            <person name="Kumar D."/>
            <person name="Ravi V."/>
            <person name="Vij S."/>
            <person name="Kapur A."/>
            <person name="Khurana P."/>
            <person name="Khurana P."/>
            <person name="Khurana J.P."/>
            <person name="Tyagi A.K."/>
            <person name="Gaikwad K."/>
            <person name="Singh A."/>
            <person name="Dalal V."/>
            <person name="Srivastava S."/>
            <person name="Dixit A."/>
            <person name="Pal A.K."/>
            <person name="Ghazi I.A."/>
            <person name="Yadav M."/>
            <person name="Pandit A."/>
            <person name="Bhargava A."/>
            <person name="Sureshbabu K."/>
            <person name="Batra K."/>
            <person name="Sharma T.R."/>
            <person name="Mohapatra T."/>
            <person name="Singh N.K."/>
            <person name="Messing J."/>
            <person name="Nelson A.B."/>
            <person name="Fuks G."/>
            <person name="Kavchok S."/>
            <person name="Keizer G."/>
            <person name="Linton E."/>
            <person name="Llaca V."/>
            <person name="Song R."/>
            <person name="Tanyolac B."/>
            <person name="Young S."/>
            <person name="Ho-Il K."/>
            <person name="Hahn J.H."/>
            <person name="Sangsakoo G."/>
            <person name="Vanavichit A."/>
            <person name="de Mattos Luiz.A.T."/>
            <person name="Zimmer P.D."/>
            <person name="Malone G."/>
            <person name="Dellagostin O."/>
            <person name="de Oliveira A.C."/>
            <person name="Bevan M."/>
            <person name="Bancroft I."/>
            <person name="Minx P."/>
            <person name="Cordum H."/>
            <person name="Wilson R."/>
            <person name="Cheng Z."/>
            <person name="Jin W."/>
            <person name="Jiang J."/>
            <person name="Leong S.A."/>
            <person name="Iwama H."/>
            <person name="Gojobori T."/>
            <person name="Itoh T."/>
            <person name="Niimura Y."/>
            <person name="Fujii Y."/>
            <person name="Habara T."/>
            <person name="Sakai H."/>
            <person name="Sato Y."/>
            <person name="Wilson G."/>
            <person name="Kumar K."/>
            <person name="McCouch S."/>
            <person name="Juretic N."/>
            <person name="Hoen D."/>
            <person name="Wright S."/>
            <person name="Bruskiewich R."/>
            <person name="Bureau T."/>
            <person name="Miyao A."/>
            <person name="Hirochika H."/>
            <person name="Nishikawa T."/>
            <person name="Kadowaki K."/>
            <person name="Sugiura M."/>
            <person name="Burr B."/>
            <person name="Sasaki T."/>
        </authorList>
    </citation>
    <scope>NUCLEOTIDE SEQUENCE [LARGE SCALE GENOMIC DNA]</scope>
    <source>
        <strain evidence="4">cv. Nipponbare</strain>
    </source>
</reference>
<dbReference type="InterPro" id="IPR044663">
    <property type="entry name" value="CAD1/NSL1-like"/>
</dbReference>
<dbReference type="InterPro" id="IPR020864">
    <property type="entry name" value="MACPF"/>
</dbReference>
<sequence>MAHKAKLQSVSESAIRSIGLGYDIANDIRLKNCKQRGSPDPLLIELDHDKVQDIVLPGNLTVTGVSKSIKCDKGERMRFRSDVLSFQQMSEQFNRELSLSGKIPSGFFNAMFEFTGCWQKDASITKSLAFDGWCITLYTVALSKAHIILKDHVKQAVPSTWEPAALARFIKKFGTHIVVGVKMGGKDVIYLKQQHSSSLQAVDVQKRLKEMSDQRFLDANGHSDISLADSYAKDNKVEAREQRLRFVESNPLNSYSSNEELVMMPKRRGGRDKDIISHSEWLNTVQAEPDVISMSFIPITSLLNGVPGCGFLNHAINLYLRYKPRVEELHQFLEFQLPRQWAPVYSDLPLGPQRKRQSSASLPVNLIGPKLYVCTNMVDVGKRPVTGLRLFLEGQKSNKLAIHLQHLCSLPQIIQLEDDTYNPQTPEAEIRKYYEPIGSWKRFSHVCTAPVDSDDSSIVTGAHLEVVSHGFKKILFLRLHFSKVCNATSVKNPEWDGSPNLGQKSGLISTLISTHFSTAALKPAPRPAEVNINSAVYPGGPPVPVQTPKLLRFVDTTEMLRGPQDLPGYWVVSGAKLHLERGKISLRVKYSLLTVNSPDDEFSPDEEF</sequence>
<dbReference type="Proteomes" id="UP000817658">
    <property type="component" value="Chromosome 1"/>
</dbReference>
<dbReference type="EMBL" id="AP008207">
    <property type="protein sequence ID" value="BAF07369.1"/>
    <property type="molecule type" value="Genomic_DNA"/>
</dbReference>
<dbReference type="PROSITE" id="PS51412">
    <property type="entry name" value="MACPF_2"/>
    <property type="match status" value="1"/>
</dbReference>
<reference evidence="3" key="5">
    <citation type="journal article" date="2008" name="Nucleic Acids Res.">
        <title>The Rice Annotation Project Database (RAP-DB): 2008 update.</title>
        <authorList>
            <consortium name="The Rice Annotation Project (RAP)"/>
            <person name="Tanaka T."/>
            <person name="Antonio B.A."/>
            <person name="Kikuchi S."/>
            <person name="Matsumoto T."/>
            <person name="Nagamura Y."/>
            <person name="Numa H."/>
            <person name="Sakai H."/>
            <person name="Wu J."/>
            <person name="Itoh T."/>
            <person name="Sasaki T."/>
            <person name="Aono R."/>
            <person name="Fujii Y."/>
            <person name="Habara T."/>
            <person name="Harada E."/>
            <person name="Kanno M."/>
            <person name="Kawahara Y."/>
            <person name="Kawashima H."/>
            <person name="Kubooka H."/>
            <person name="Matsuya A."/>
            <person name="Nakaoka H."/>
            <person name="Saichi N."/>
            <person name="Sanbonmatsu R."/>
            <person name="Sato Y."/>
            <person name="Shinso Y."/>
            <person name="Suzuki M."/>
            <person name="Takeda J."/>
            <person name="Tanino M."/>
            <person name="Todokoro F."/>
            <person name="Yamaguchi K."/>
            <person name="Yamamoto N."/>
            <person name="Yamasaki C."/>
            <person name="Imanishi T."/>
            <person name="Okido T."/>
            <person name="Tada M."/>
            <person name="Ikeo K."/>
            <person name="Tateno Y."/>
            <person name="Gojobori T."/>
            <person name="Lin Y.C."/>
            <person name="Wei F.J."/>
            <person name="Hsing Y.I."/>
            <person name="Zhao Q."/>
            <person name="Han B."/>
            <person name="Kramer M.R."/>
            <person name="McCombie R.W."/>
            <person name="Lonsdale D."/>
            <person name="O'Donovan C.C."/>
            <person name="Whitfield E.J."/>
            <person name="Apweiler R."/>
            <person name="Koyanagi K.O."/>
            <person name="Khurana J.P."/>
            <person name="Raghuvanshi S."/>
            <person name="Singh N.K."/>
            <person name="Tyagi A.K."/>
            <person name="Haberer G."/>
            <person name="Fujisawa M."/>
            <person name="Hosokawa S."/>
            <person name="Ito Y."/>
            <person name="Ikawa H."/>
            <person name="Shibata M."/>
            <person name="Yamamoto M."/>
            <person name="Bruskiewich R.M."/>
            <person name="Hoen D.R."/>
            <person name="Bureau TE."/>
            <person name="Namiki N."/>
            <person name="Ohyanagi H."/>
            <person name="Sakai Y."/>
            <person name="Nobushima S."/>
            <person name="Sakata K."/>
            <person name="Barrero R.A."/>
            <person name="Sato Y."/>
            <person name="Souvorov A."/>
            <person name="Smith-White B."/>
            <person name="Tatusova T."/>
            <person name="An S."/>
            <person name="An G."/>
            <person name="OOta S."/>
            <person name="Fuks G."/>
            <person name="Messing J."/>
            <person name="Christie K.R."/>
            <person name="Lieberherr D."/>
            <person name="Kim H."/>
            <person name="Zuccolo A."/>
            <person name="Wing R.A."/>
            <person name="Nobuta K."/>
            <person name="Green P.J."/>
            <person name="Lu C."/>
            <person name="Meyers BC."/>
            <person name="Chaparro C."/>
            <person name="Piegu B."/>
            <person name="Panaud O."/>
            <person name="Echeverria M."/>
        </authorList>
    </citation>
    <scope>NUCLEOTIDE SEQUENCE</scope>
</reference>
<organism evidence="2">
    <name type="scientific">Oryza sativa subsp. japonica</name>
    <name type="common">Rice</name>
    <dbReference type="NCBI Taxonomy" id="39947"/>
    <lineage>
        <taxon>Eukaryota</taxon>
        <taxon>Viridiplantae</taxon>
        <taxon>Streptophyta</taxon>
        <taxon>Embryophyta</taxon>
        <taxon>Tracheophyta</taxon>
        <taxon>Spermatophyta</taxon>
        <taxon>Magnoliopsida</taxon>
        <taxon>Liliopsida</taxon>
        <taxon>Poales</taxon>
        <taxon>Poaceae</taxon>
        <taxon>BOP clade</taxon>
        <taxon>Oryzoideae</taxon>
        <taxon>Oryzeae</taxon>
        <taxon>Oryzinae</taxon>
        <taxon>Oryza</taxon>
        <taxon>Oryza sativa</taxon>
    </lineage>
</organism>
<dbReference type="PANTHER" id="PTHR33199:SF1">
    <property type="entry name" value="OS01G0958700 PROTEIN"/>
    <property type="match status" value="1"/>
</dbReference>
<gene>
    <name evidence="3" type="ordered locus">Os01g0958700</name>
    <name evidence="2" type="ORF">P0401G10.7</name>
</gene>
<evidence type="ECO:0000313" key="2">
    <source>
        <dbReference type="EMBL" id="BAD87114.1"/>
    </source>
</evidence>
<dbReference type="Gramene" id="Os01t0958700-01">
    <property type="protein sequence ID" value="Os01t0958700-01"/>
    <property type="gene ID" value="Os01g0958700"/>
</dbReference>
<dbReference type="OMA" id="ADIRFKF"/>
<reference evidence="3" key="4">
    <citation type="journal article" date="2007" name="Genome Res.">
        <title>Curated Genome Annotation of Oryza sativa ssp. japonica and Comparative Genome Analysis with Arabidopsis thaliana.</title>
        <authorList>
            <consortium name="The Rice Annotation Project (RAP)"/>
            <person name="Itoh T."/>
            <person name="Tanaka T."/>
            <person name="Barrero R.A."/>
            <person name="Yamasaki C."/>
            <person name="Fujii Y."/>
            <person name="Hilton P.B."/>
            <person name="Antonio B.A."/>
            <person name="Aono H."/>
            <person name="Apweiler R."/>
            <person name="Bruskiewich R."/>
            <person name="Bureau T."/>
            <person name="Burr F."/>
            <person name="Costa de Oliveira A."/>
            <person name="Fuks G."/>
            <person name="Habara T."/>
            <person name="Haberer G."/>
            <person name="Han B."/>
            <person name="Harada E."/>
            <person name="Hiraki A.T."/>
            <person name="Hirochika H."/>
            <person name="Hoen D."/>
            <person name="Hokari H."/>
            <person name="Hosokawa S."/>
            <person name="Hsing Y."/>
            <person name="Ikawa H."/>
            <person name="Ikeo K."/>
            <person name="Imanishi T."/>
            <person name="Ito Y."/>
            <person name="Jaiswal P."/>
            <person name="Kanno M."/>
            <person name="Kawahara Y."/>
            <person name="Kawamura T."/>
            <person name="Kawashima H."/>
            <person name="Khurana J.P."/>
            <person name="Kikuchi S."/>
            <person name="Komatsu S."/>
            <person name="Koyanagi K.O."/>
            <person name="Kubooka H."/>
            <person name="Lieberherr D."/>
            <person name="Lin Y.C."/>
            <person name="Lonsdale D."/>
            <person name="Matsumoto T."/>
            <person name="Matsuya A."/>
            <person name="McCombie W.R."/>
            <person name="Messing J."/>
            <person name="Miyao A."/>
            <person name="Mulder N."/>
            <person name="Nagamura Y."/>
            <person name="Nam J."/>
            <person name="Namiki N."/>
            <person name="Numa H."/>
            <person name="Nurimoto S."/>
            <person name="O'donovan C."/>
            <person name="Ohyanagi H."/>
            <person name="Okido T."/>
            <person name="Oota S."/>
            <person name="Osato N."/>
            <person name="Palmer L.E."/>
            <person name="Quetier F."/>
            <person name="Raghuvanshi S."/>
            <person name="Saichi N."/>
            <person name="Sakai H."/>
            <person name="Sakai Y."/>
            <person name="Sakata K."/>
            <person name="Sakurai T."/>
            <person name="Sato F."/>
            <person name="Sato Y."/>
            <person name="Schoof H."/>
            <person name="Seki M."/>
            <person name="Shibata M."/>
            <person name="Shimizu Y."/>
            <person name="Shinozaki K."/>
            <person name="Shinso Y."/>
            <person name="Singh N.K."/>
            <person name="Smith-White B."/>
            <person name="Takeda J."/>
            <person name="Tanino M."/>
            <person name="Tatusova T."/>
            <person name="Thongjuea S."/>
            <person name="Todokoro F."/>
            <person name="Tsugane M."/>
            <person name="Tyagi A.K."/>
            <person name="Vanavichit A."/>
            <person name="Wang A."/>
            <person name="Wing R.A."/>
            <person name="Yamaguchi K."/>
            <person name="Yamamoto M."/>
            <person name="Yamamoto N."/>
            <person name="Yu Y."/>
            <person name="Zhang H."/>
            <person name="Zhao Q."/>
            <person name="Higo K."/>
            <person name="Burr B."/>
            <person name="Gojobori T."/>
            <person name="Sasaki T."/>
        </authorList>
    </citation>
    <scope>NUCLEOTIDE SEQUENCE</scope>
</reference>
<dbReference type="Pfam" id="PF01823">
    <property type="entry name" value="MACPF"/>
    <property type="match status" value="1"/>
</dbReference>
<evidence type="ECO:0000313" key="4">
    <source>
        <dbReference type="Proteomes" id="UP000000763"/>
    </source>
</evidence>
<reference evidence="2" key="1">
    <citation type="journal article" date="2002" name="Nature">
        <title>The genome sequence and structure of rice chromosome 1.</title>
        <authorList>
            <person name="Sasaki T."/>
            <person name="Matsumoto T."/>
            <person name="Yamamoto K."/>
            <person name="Sakata K."/>
            <person name="Baba T."/>
            <person name="Katayose Y."/>
            <person name="Wu J."/>
            <person name="Niimura Y."/>
            <person name="Cheng Z."/>
            <person name="Nagamura Y."/>
            <person name="Antonio B.A."/>
            <person name="Kanamori H."/>
            <person name="Hosokawa S."/>
            <person name="Masukawa M."/>
            <person name="Arikawa K."/>
            <person name="Chiden Y."/>
            <person name="Hayashi M."/>
            <person name="Okamoto M."/>
            <person name="Ando T."/>
            <person name="Aoki H."/>
            <person name="Arita K."/>
            <person name="Hamada M."/>
            <person name="Harada C."/>
            <person name="Hijishita S."/>
            <person name="Honda M."/>
            <person name="Ichikawa Y."/>
            <person name="Idonuma A."/>
            <person name="Iijima M."/>
            <person name="Ikeda M."/>
            <person name="Ikeno M."/>
            <person name="Itoh S."/>
            <person name="Itoh T."/>
            <person name="Itoh Y."/>
            <person name="Itoh Y."/>
            <person name="Iwabuchi A."/>
            <person name="Kamiya K."/>
            <person name="Karasawa W."/>
            <person name="Katagiri S."/>
            <person name="Kikuta A."/>
            <person name="Kobayashi N."/>
            <person name="Kono I."/>
            <person name="Machita K."/>
            <person name="Maehara T."/>
            <person name="Mizuno H."/>
            <person name="Mizubayashi T."/>
            <person name="Mukai Y."/>
            <person name="Nagasaki H."/>
            <person name="Nakashima M."/>
            <person name="Nakama Y."/>
            <person name="Nakamichi Y."/>
            <person name="Nakamura M."/>
            <person name="Namiki N."/>
            <person name="Negishi M."/>
            <person name="Ohta I."/>
            <person name="Ono N."/>
            <person name="Saji S."/>
            <person name="Sakai K."/>
            <person name="Shibata M."/>
            <person name="Shimokawa T."/>
            <person name="Shomura A."/>
            <person name="Song J."/>
            <person name="Takazaki Y."/>
            <person name="Terasawa K."/>
            <person name="Tsuji K."/>
            <person name="Waki K."/>
            <person name="Yamagata H."/>
            <person name="Yamane H."/>
            <person name="Yoshiki S."/>
            <person name="Yoshihara R."/>
            <person name="Yukawa K."/>
            <person name="Zhong H."/>
            <person name="Iwama H."/>
            <person name="Endo T."/>
            <person name="Ito H."/>
            <person name="Hahn J.H."/>
            <person name="Kim H.I."/>
            <person name="Eun M.Y."/>
            <person name="Yano M."/>
            <person name="Jiang J."/>
            <person name="Gojobori T."/>
        </authorList>
    </citation>
    <scope>NUCLEOTIDE SEQUENCE</scope>
</reference>
<reference evidence="3" key="7">
    <citation type="submission" date="2012-08" db="EMBL/GenBank/DDBJ databases">
        <title>Oryza sativa nipponbare(GA3) genomic DNA, chromosome 1.</title>
        <authorList>
            <consortium name="IRGSP(International Rice Genome Sequencing Project)"/>
        </authorList>
    </citation>
    <scope>NUCLEOTIDE SEQUENCE</scope>
</reference>